<dbReference type="InterPro" id="IPR029062">
    <property type="entry name" value="Class_I_gatase-like"/>
</dbReference>
<dbReference type="AlphaFoldDB" id="A0A1F8FDC9"/>
<sequence length="256" mass="29016">MRQKNKKLKILFLDILTDDTERRKEIEEKIYGGGTYAETMRNALGLGKNQFFAYDASRGKLPNPRDYSAIISGGSVKDPVSGQEKPWMRRVYKFIRQAQKDKIPFLGICGGLQFAVRALGGEVIYNPRGRNFGNSITQLANNGKADLLFEGLPGKFVVKSSHRCIAKELKPGWKLLAFSKKSPFDAIAIGDNIRLTQFHPEMSVKQIKALAKMRKEILITEGFVTEKEFPNFMKSIKDTKKTGRKILKNFLAYFVK</sequence>
<dbReference type="InterPro" id="IPR044992">
    <property type="entry name" value="ChyE-like"/>
</dbReference>
<evidence type="ECO:0000259" key="1">
    <source>
        <dbReference type="Pfam" id="PF00117"/>
    </source>
</evidence>
<dbReference type="EMBL" id="MGJP01000011">
    <property type="protein sequence ID" value="OGN10279.1"/>
    <property type="molecule type" value="Genomic_DNA"/>
</dbReference>
<dbReference type="PROSITE" id="PS51273">
    <property type="entry name" value="GATASE_TYPE_1"/>
    <property type="match status" value="1"/>
</dbReference>
<protein>
    <recommendedName>
        <fullName evidence="1">Glutamine amidotransferase domain-containing protein</fullName>
    </recommendedName>
</protein>
<dbReference type="Gene3D" id="3.40.50.880">
    <property type="match status" value="1"/>
</dbReference>
<feature type="domain" description="Glutamine amidotransferase" evidence="1">
    <location>
        <begin position="69"/>
        <end position="206"/>
    </location>
</feature>
<dbReference type="SUPFAM" id="SSF52317">
    <property type="entry name" value="Class I glutamine amidotransferase-like"/>
    <property type="match status" value="1"/>
</dbReference>
<dbReference type="InterPro" id="IPR017926">
    <property type="entry name" value="GATASE"/>
</dbReference>
<gene>
    <name evidence="2" type="ORF">A3J46_00585</name>
</gene>
<dbReference type="GO" id="GO:0005829">
    <property type="term" value="C:cytosol"/>
    <property type="evidence" value="ECO:0007669"/>
    <property type="project" value="TreeGrafter"/>
</dbReference>
<organism evidence="2 3">
    <name type="scientific">Candidatus Yanofskybacteria bacterium RIFCSPHIGHO2_02_FULL_41_11</name>
    <dbReference type="NCBI Taxonomy" id="1802675"/>
    <lineage>
        <taxon>Bacteria</taxon>
        <taxon>Candidatus Yanofskyibacteriota</taxon>
    </lineage>
</organism>
<comment type="caution">
    <text evidence="2">The sequence shown here is derived from an EMBL/GenBank/DDBJ whole genome shotgun (WGS) entry which is preliminary data.</text>
</comment>
<dbReference type="CDD" id="cd01741">
    <property type="entry name" value="GATase1_1"/>
    <property type="match status" value="1"/>
</dbReference>
<evidence type="ECO:0000313" key="2">
    <source>
        <dbReference type="EMBL" id="OGN10279.1"/>
    </source>
</evidence>
<dbReference type="Pfam" id="PF00117">
    <property type="entry name" value="GATase"/>
    <property type="match status" value="1"/>
</dbReference>
<proteinExistence type="predicted"/>
<reference evidence="2 3" key="1">
    <citation type="journal article" date="2016" name="Nat. Commun.">
        <title>Thousands of microbial genomes shed light on interconnected biogeochemical processes in an aquifer system.</title>
        <authorList>
            <person name="Anantharaman K."/>
            <person name="Brown C.T."/>
            <person name="Hug L.A."/>
            <person name="Sharon I."/>
            <person name="Castelle C.J."/>
            <person name="Probst A.J."/>
            <person name="Thomas B.C."/>
            <person name="Singh A."/>
            <person name="Wilkins M.J."/>
            <person name="Karaoz U."/>
            <person name="Brodie E.L."/>
            <person name="Williams K.H."/>
            <person name="Hubbard S.S."/>
            <person name="Banfield J.F."/>
        </authorList>
    </citation>
    <scope>NUCLEOTIDE SEQUENCE [LARGE SCALE GENOMIC DNA]</scope>
</reference>
<accession>A0A1F8FDC9</accession>
<evidence type="ECO:0000313" key="3">
    <source>
        <dbReference type="Proteomes" id="UP000177167"/>
    </source>
</evidence>
<dbReference type="PANTHER" id="PTHR42695">
    <property type="entry name" value="GLUTAMINE AMIDOTRANSFERASE YLR126C-RELATED"/>
    <property type="match status" value="1"/>
</dbReference>
<name>A0A1F8FDC9_9BACT</name>
<dbReference type="Proteomes" id="UP000177167">
    <property type="component" value="Unassembled WGS sequence"/>
</dbReference>
<dbReference type="PANTHER" id="PTHR42695:SF5">
    <property type="entry name" value="GLUTAMINE AMIDOTRANSFERASE YLR126C-RELATED"/>
    <property type="match status" value="1"/>
</dbReference>